<evidence type="ECO:0000259" key="7">
    <source>
        <dbReference type="SMART" id="SM01416"/>
    </source>
</evidence>
<evidence type="ECO:0000256" key="3">
    <source>
        <dbReference type="ARBA" id="ARBA00022884"/>
    </source>
</evidence>
<protein>
    <recommendedName>
        <fullName evidence="6">Large ribosomal subunit protein eL19</fullName>
    </recommendedName>
</protein>
<dbReference type="GO" id="GO:0070180">
    <property type="term" value="F:large ribosomal subunit rRNA binding"/>
    <property type="evidence" value="ECO:0007669"/>
    <property type="project" value="UniProtKB-UniRule"/>
</dbReference>
<dbReference type="NCBIfam" id="NF006343">
    <property type="entry name" value="PRK08570.1"/>
    <property type="match status" value="1"/>
</dbReference>
<evidence type="ECO:0000256" key="2">
    <source>
        <dbReference type="ARBA" id="ARBA00022730"/>
    </source>
</evidence>
<dbReference type="Pfam" id="PF25476">
    <property type="entry name" value="Ribosomal_L19e_C"/>
    <property type="match status" value="1"/>
</dbReference>
<dbReference type="Pfam" id="PF01280">
    <property type="entry name" value="Ribosomal_L19e"/>
    <property type="match status" value="1"/>
</dbReference>
<dbReference type="EMBL" id="DRUB01000139">
    <property type="protein sequence ID" value="HHR96604.1"/>
    <property type="molecule type" value="Genomic_DNA"/>
</dbReference>
<dbReference type="PANTHER" id="PTHR10722">
    <property type="entry name" value="60S RIBOSOMAL PROTEIN L19"/>
    <property type="match status" value="1"/>
</dbReference>
<dbReference type="InterPro" id="IPR000196">
    <property type="entry name" value="Ribosomal_eL19_dom"/>
</dbReference>
<dbReference type="EMBL" id="DRZI01000204">
    <property type="protein sequence ID" value="HHP81980.1"/>
    <property type="molecule type" value="Genomic_DNA"/>
</dbReference>
<dbReference type="Gene3D" id="1.10.1650.10">
    <property type="match status" value="1"/>
</dbReference>
<keyword evidence="5 6" id="KW-0687">Ribonucleoprotein</keyword>
<proteinExistence type="inferred from homology"/>
<dbReference type="InterPro" id="IPR057259">
    <property type="entry name" value="Ribosomal_L19e"/>
</dbReference>
<gene>
    <name evidence="6" type="primary">rpl19e</name>
    <name evidence="9" type="ORF">ENL47_07320</name>
    <name evidence="8" type="ORF">ENM84_04865</name>
</gene>
<dbReference type="InterPro" id="IPR035970">
    <property type="entry name" value="60S_ribosomal_eL19_sf"/>
</dbReference>
<evidence type="ECO:0000313" key="9">
    <source>
        <dbReference type="EMBL" id="HHR96604.1"/>
    </source>
</evidence>
<comment type="subunit">
    <text evidence="6">Part of the 50S ribosomal subunit.</text>
</comment>
<dbReference type="SMART" id="SM01416">
    <property type="entry name" value="Ribosomal_L19e"/>
    <property type="match status" value="1"/>
</dbReference>
<organism evidence="9">
    <name type="scientific">Ignisphaera aggregans</name>
    <dbReference type="NCBI Taxonomy" id="334771"/>
    <lineage>
        <taxon>Archaea</taxon>
        <taxon>Thermoproteota</taxon>
        <taxon>Thermoprotei</taxon>
        <taxon>Desulfurococcales</taxon>
        <taxon>Desulfurococcaceae</taxon>
        <taxon>Ignisphaera</taxon>
    </lineage>
</organism>
<dbReference type="Gene3D" id="1.10.1200.240">
    <property type="match status" value="1"/>
</dbReference>
<dbReference type="SUPFAM" id="SSF48140">
    <property type="entry name" value="Ribosomal protein L19 (L19e)"/>
    <property type="match status" value="1"/>
</dbReference>
<dbReference type="InterPro" id="IPR039547">
    <property type="entry name" value="Ribosomal_eL19"/>
</dbReference>
<comment type="similarity">
    <text evidence="1 6">Belongs to the eukaryotic ribosomal protein eL19 family.</text>
</comment>
<evidence type="ECO:0000256" key="1">
    <source>
        <dbReference type="ARBA" id="ARBA00011082"/>
    </source>
</evidence>
<reference evidence="9" key="1">
    <citation type="journal article" date="2020" name="mSystems">
        <title>Genome- and Community-Level Interaction Insights into Carbon Utilization and Element Cycling Functions of Hydrothermarchaeota in Hydrothermal Sediment.</title>
        <authorList>
            <person name="Zhou Z."/>
            <person name="Liu Y."/>
            <person name="Xu W."/>
            <person name="Pan J."/>
            <person name="Luo Z.H."/>
            <person name="Li M."/>
        </authorList>
    </citation>
    <scope>NUCLEOTIDE SEQUENCE [LARGE SCALE GENOMIC DNA]</scope>
    <source>
        <strain evidence="9">SpSt-1</strain>
        <strain evidence="8">SpSt-1121</strain>
    </source>
</reference>
<evidence type="ECO:0000256" key="5">
    <source>
        <dbReference type="ARBA" id="ARBA00023274"/>
    </source>
</evidence>
<dbReference type="CDD" id="cd01418">
    <property type="entry name" value="Ribosomal_L19e_A"/>
    <property type="match status" value="1"/>
</dbReference>
<dbReference type="GO" id="GO:0003735">
    <property type="term" value="F:structural constituent of ribosome"/>
    <property type="evidence" value="ECO:0007669"/>
    <property type="project" value="InterPro"/>
</dbReference>
<keyword evidence="2 6" id="KW-0699">rRNA-binding</keyword>
<keyword evidence="4 6" id="KW-0689">Ribosomal protein</keyword>
<dbReference type="HAMAP" id="MF_01475">
    <property type="entry name" value="Ribosomal_eL19"/>
    <property type="match status" value="1"/>
</dbReference>
<evidence type="ECO:0000313" key="8">
    <source>
        <dbReference type="EMBL" id="HHP81980.1"/>
    </source>
</evidence>
<dbReference type="InterPro" id="IPR015972">
    <property type="entry name" value="Ribosomal_eL19_dom1"/>
</dbReference>
<sequence>MDLSYQKKLAAKILGVGETRIKVDVSQIDRVSTAVTREEVKRLIKDGIIYTEYAKGNSRGRWRKFHASRKEGRHRGYGKRKGAEGARQELEELWVYRVRKLRRFLKWLRDHGTIDKKTYRMLYRKVKGGAFDSLATLKRYMKDHGILPQSFR</sequence>
<dbReference type="InterPro" id="IPR057260">
    <property type="entry name" value="Ribosomal_L19e_C"/>
</dbReference>
<comment type="caution">
    <text evidence="9">The sequence shown here is derived from an EMBL/GenBank/DDBJ whole genome shotgun (WGS) entry which is preliminary data.</text>
</comment>
<evidence type="ECO:0000256" key="4">
    <source>
        <dbReference type="ARBA" id="ARBA00022980"/>
    </source>
</evidence>
<comment type="function">
    <text evidence="6">Binds to the 23S rRNA.</text>
</comment>
<evidence type="ECO:0000256" key="6">
    <source>
        <dbReference type="HAMAP-Rule" id="MF_01475"/>
    </source>
</evidence>
<accession>A0A7C5UXU7</accession>
<name>A0A7C5UXU7_9CREN</name>
<dbReference type="InterPro" id="IPR033936">
    <property type="entry name" value="Ribosomal_eL19_arc"/>
</dbReference>
<feature type="domain" description="Large ribosomal subunit protein eL19" evidence="7">
    <location>
        <begin position="2"/>
        <end position="145"/>
    </location>
</feature>
<dbReference type="GO" id="GO:0006412">
    <property type="term" value="P:translation"/>
    <property type="evidence" value="ECO:0007669"/>
    <property type="project" value="UniProtKB-UniRule"/>
</dbReference>
<dbReference type="AlphaFoldDB" id="A0A7C5UXU7"/>
<keyword evidence="3 6" id="KW-0694">RNA-binding</keyword>
<dbReference type="GO" id="GO:0022625">
    <property type="term" value="C:cytosolic large ribosomal subunit"/>
    <property type="evidence" value="ECO:0007669"/>
    <property type="project" value="InterPro"/>
</dbReference>